<evidence type="ECO:0000313" key="2">
    <source>
        <dbReference type="Proteomes" id="UP000631300"/>
    </source>
</evidence>
<dbReference type="GO" id="GO:0008168">
    <property type="term" value="F:methyltransferase activity"/>
    <property type="evidence" value="ECO:0007669"/>
    <property type="project" value="UniProtKB-KW"/>
</dbReference>
<dbReference type="AlphaFoldDB" id="A0A918JRU8"/>
<reference evidence="1" key="1">
    <citation type="journal article" date="2014" name="Int. J. Syst. Evol. Microbiol.">
        <title>Complete genome sequence of Corynebacterium casei LMG S-19264T (=DSM 44701T), isolated from a smear-ripened cheese.</title>
        <authorList>
            <consortium name="US DOE Joint Genome Institute (JGI-PGF)"/>
            <person name="Walter F."/>
            <person name="Albersmeier A."/>
            <person name="Kalinowski J."/>
            <person name="Ruckert C."/>
        </authorList>
    </citation>
    <scope>NUCLEOTIDE SEQUENCE</scope>
    <source>
        <strain evidence="1">KCTC 22164</strain>
    </source>
</reference>
<gene>
    <name evidence="1" type="ORF">GCM10007391_33040</name>
</gene>
<dbReference type="Gene3D" id="3.40.50.150">
    <property type="entry name" value="Vaccinia Virus protein VP39"/>
    <property type="match status" value="1"/>
</dbReference>
<sequence length="181" mass="20511">MFVPPAYLPTESQELDEYNLHQNSEHDAGYCQFLNKIADPLLQHITPGQYGLDFGCGPAPVLATILEKAGMHMRVYDPLFYPDSEVLTGQYDFITCTEAIEHFHHPADELAVLNKLLAPGGWLAIMTKRVISRTRFASWHYKNDLTHVCFFSEASFEYIGRKFGFSVSFPGTDTVLMQKNT</sequence>
<dbReference type="Pfam" id="PF13489">
    <property type="entry name" value="Methyltransf_23"/>
    <property type="match status" value="1"/>
</dbReference>
<dbReference type="GO" id="GO:0032259">
    <property type="term" value="P:methylation"/>
    <property type="evidence" value="ECO:0007669"/>
    <property type="project" value="UniProtKB-KW"/>
</dbReference>
<dbReference type="RefSeq" id="WP_229805226.1">
    <property type="nucleotide sequence ID" value="NZ_BMXP01000013.1"/>
</dbReference>
<name>A0A918JRU8_9ALTE</name>
<dbReference type="Proteomes" id="UP000631300">
    <property type="component" value="Unassembled WGS sequence"/>
</dbReference>
<dbReference type="EMBL" id="BMXP01000013">
    <property type="protein sequence ID" value="GGW96308.1"/>
    <property type="molecule type" value="Genomic_DNA"/>
</dbReference>
<accession>A0A918JRU8</accession>
<dbReference type="InterPro" id="IPR029063">
    <property type="entry name" value="SAM-dependent_MTases_sf"/>
</dbReference>
<evidence type="ECO:0000313" key="1">
    <source>
        <dbReference type="EMBL" id="GGW96308.1"/>
    </source>
</evidence>
<proteinExistence type="predicted"/>
<keyword evidence="1" id="KW-0808">Transferase</keyword>
<protein>
    <submittedName>
        <fullName evidence="1">Methyltransferase</fullName>
    </submittedName>
</protein>
<keyword evidence="2" id="KW-1185">Reference proteome</keyword>
<keyword evidence="1" id="KW-0489">Methyltransferase</keyword>
<reference evidence="1" key="2">
    <citation type="submission" date="2020-09" db="EMBL/GenBank/DDBJ databases">
        <authorList>
            <person name="Sun Q."/>
            <person name="Kim S."/>
        </authorList>
    </citation>
    <scope>NUCLEOTIDE SEQUENCE</scope>
    <source>
        <strain evidence="1">KCTC 22164</strain>
    </source>
</reference>
<organism evidence="1 2">
    <name type="scientific">Alteromonas halophila</name>
    <dbReference type="NCBI Taxonomy" id="516698"/>
    <lineage>
        <taxon>Bacteria</taxon>
        <taxon>Pseudomonadati</taxon>
        <taxon>Pseudomonadota</taxon>
        <taxon>Gammaproteobacteria</taxon>
        <taxon>Alteromonadales</taxon>
        <taxon>Alteromonadaceae</taxon>
        <taxon>Alteromonas/Salinimonas group</taxon>
        <taxon>Alteromonas</taxon>
    </lineage>
</organism>
<comment type="caution">
    <text evidence="1">The sequence shown here is derived from an EMBL/GenBank/DDBJ whole genome shotgun (WGS) entry which is preliminary data.</text>
</comment>
<dbReference type="SUPFAM" id="SSF53335">
    <property type="entry name" value="S-adenosyl-L-methionine-dependent methyltransferases"/>
    <property type="match status" value="1"/>
</dbReference>